<organism evidence="1 2">
    <name type="scientific">Novipirellula aureliae</name>
    <dbReference type="NCBI Taxonomy" id="2527966"/>
    <lineage>
        <taxon>Bacteria</taxon>
        <taxon>Pseudomonadati</taxon>
        <taxon>Planctomycetota</taxon>
        <taxon>Planctomycetia</taxon>
        <taxon>Pirellulales</taxon>
        <taxon>Pirellulaceae</taxon>
        <taxon>Novipirellula</taxon>
    </lineage>
</organism>
<name>A0A5C6DF86_9BACT</name>
<gene>
    <name evidence="1" type="ORF">Q31b_54380</name>
</gene>
<reference evidence="1 2" key="1">
    <citation type="submission" date="2019-02" db="EMBL/GenBank/DDBJ databases">
        <title>Deep-cultivation of Planctomycetes and their phenomic and genomic characterization uncovers novel biology.</title>
        <authorList>
            <person name="Wiegand S."/>
            <person name="Jogler M."/>
            <person name="Boedeker C."/>
            <person name="Pinto D."/>
            <person name="Vollmers J."/>
            <person name="Rivas-Marin E."/>
            <person name="Kohn T."/>
            <person name="Peeters S.H."/>
            <person name="Heuer A."/>
            <person name="Rast P."/>
            <person name="Oberbeckmann S."/>
            <person name="Bunk B."/>
            <person name="Jeske O."/>
            <person name="Meyerdierks A."/>
            <person name="Storesund J.E."/>
            <person name="Kallscheuer N."/>
            <person name="Luecker S."/>
            <person name="Lage O.M."/>
            <person name="Pohl T."/>
            <person name="Merkel B.J."/>
            <person name="Hornburger P."/>
            <person name="Mueller R.-W."/>
            <person name="Bruemmer F."/>
            <person name="Labrenz M."/>
            <person name="Spormann A.M."/>
            <person name="Op Den Camp H."/>
            <person name="Overmann J."/>
            <person name="Amann R."/>
            <person name="Jetten M.S.M."/>
            <person name="Mascher T."/>
            <person name="Medema M.H."/>
            <person name="Devos D.P."/>
            <person name="Kaster A.-K."/>
            <person name="Ovreas L."/>
            <person name="Rohde M."/>
            <person name="Galperin M.Y."/>
            <person name="Jogler C."/>
        </authorList>
    </citation>
    <scope>NUCLEOTIDE SEQUENCE [LARGE SCALE GENOMIC DNA]</scope>
    <source>
        <strain evidence="1 2">Q31b</strain>
    </source>
</reference>
<sequence length="98" mass="10939">MSPHVKAYSCCGTSYVAVQRVVTSAPPQPFETESIEFTWNNEPSIDLILSSCTSFEVDGIPVRLRVACRKINRDLDGVSEFTSASIVYHLFRCSRFSS</sequence>
<dbReference type="Proteomes" id="UP000315471">
    <property type="component" value="Unassembled WGS sequence"/>
</dbReference>
<proteinExistence type="predicted"/>
<accession>A0A5C6DF86</accession>
<protein>
    <submittedName>
        <fullName evidence="1">Uncharacterized protein</fullName>
    </submittedName>
</protein>
<dbReference type="EMBL" id="SJPY01000010">
    <property type="protein sequence ID" value="TWU35342.1"/>
    <property type="molecule type" value="Genomic_DNA"/>
</dbReference>
<comment type="caution">
    <text evidence="1">The sequence shown here is derived from an EMBL/GenBank/DDBJ whole genome shotgun (WGS) entry which is preliminary data.</text>
</comment>
<evidence type="ECO:0000313" key="2">
    <source>
        <dbReference type="Proteomes" id="UP000315471"/>
    </source>
</evidence>
<dbReference type="AlphaFoldDB" id="A0A5C6DF86"/>
<keyword evidence="2" id="KW-1185">Reference proteome</keyword>
<evidence type="ECO:0000313" key="1">
    <source>
        <dbReference type="EMBL" id="TWU35342.1"/>
    </source>
</evidence>